<dbReference type="EMBL" id="SJZB01000042">
    <property type="protein sequence ID" value="TCJ12890.1"/>
    <property type="molecule type" value="Genomic_DNA"/>
</dbReference>
<keyword evidence="4 13" id="KW-0560">Oxidoreductase</keyword>
<dbReference type="FunFam" id="3.40.50.720:FF:000019">
    <property type="entry name" value="Glycerol-3-phosphate dehydrogenase [NAD(P)+]"/>
    <property type="match status" value="1"/>
</dbReference>
<feature type="binding site" evidence="13">
    <location>
        <position position="47"/>
    </location>
    <ligand>
        <name>NADPH</name>
        <dbReference type="ChEBI" id="CHEBI:57783"/>
    </ligand>
</feature>
<keyword evidence="13" id="KW-0547">Nucleotide-binding</keyword>
<feature type="domain" description="Glycerol-3-phosphate dehydrogenase NAD-dependent C-terminal" evidence="19">
    <location>
        <begin position="173"/>
        <end position="313"/>
    </location>
</feature>
<dbReference type="GO" id="GO:0051287">
    <property type="term" value="F:NAD binding"/>
    <property type="evidence" value="ECO:0007669"/>
    <property type="project" value="InterPro"/>
</dbReference>
<evidence type="ECO:0000259" key="19">
    <source>
        <dbReference type="Pfam" id="PF07479"/>
    </source>
</evidence>
<feature type="binding site" evidence="13">
    <location>
        <position position="248"/>
    </location>
    <ligand>
        <name>NADPH</name>
        <dbReference type="ChEBI" id="CHEBI:57783"/>
    </ligand>
</feature>
<keyword evidence="7 13" id="KW-0594">Phospholipid biosynthesis</keyword>
<evidence type="ECO:0000256" key="11">
    <source>
        <dbReference type="ARBA" id="ARBA00069372"/>
    </source>
</evidence>
<gene>
    <name evidence="13" type="primary">gpsA</name>
    <name evidence="20" type="ORF">EZJ19_11695</name>
</gene>
<dbReference type="SUPFAM" id="SSF48179">
    <property type="entry name" value="6-phosphogluconate dehydrogenase C-terminal domain-like"/>
    <property type="match status" value="1"/>
</dbReference>
<dbReference type="AlphaFoldDB" id="A0A4R1B5S9"/>
<comment type="function">
    <text evidence="13">Catalyzes the reduction of the glycolytic intermediate dihydroxyacetone phosphate (DHAP) to sn-glycerol 3-phosphate (G3P), the key precursor for phospholipid synthesis.</text>
</comment>
<comment type="subcellular location">
    <subcellularLocation>
        <location evidence="13">Cytoplasm</location>
    </subcellularLocation>
</comment>
<feature type="binding site" evidence="16">
    <location>
        <position position="133"/>
    </location>
    <ligand>
        <name>NAD(+)</name>
        <dbReference type="ChEBI" id="CHEBI:57540"/>
    </ligand>
</feature>
<feature type="binding site" evidence="13">
    <location>
        <position position="248"/>
    </location>
    <ligand>
        <name>sn-glycerol 3-phosphate</name>
        <dbReference type="ChEBI" id="CHEBI:57597"/>
    </ligand>
</feature>
<comment type="catalytic activity">
    <reaction evidence="13">
        <text>sn-glycerol 3-phosphate + NAD(+) = dihydroxyacetone phosphate + NADH + H(+)</text>
        <dbReference type="Rhea" id="RHEA:11092"/>
        <dbReference type="ChEBI" id="CHEBI:15378"/>
        <dbReference type="ChEBI" id="CHEBI:57540"/>
        <dbReference type="ChEBI" id="CHEBI:57597"/>
        <dbReference type="ChEBI" id="CHEBI:57642"/>
        <dbReference type="ChEBI" id="CHEBI:57945"/>
        <dbReference type="EC" id="1.1.1.94"/>
    </reaction>
</comment>
<evidence type="ECO:0000256" key="16">
    <source>
        <dbReference type="PIRSR" id="PIRSR000114-3"/>
    </source>
</evidence>
<keyword evidence="2 13" id="KW-0444">Lipid biosynthesis</keyword>
<feature type="domain" description="Glycerol-3-phosphate dehydrogenase NAD-dependent N-terminal" evidence="18">
    <location>
        <begin position="2"/>
        <end position="152"/>
    </location>
</feature>
<evidence type="ECO:0000256" key="10">
    <source>
        <dbReference type="ARBA" id="ARBA00066687"/>
    </source>
</evidence>
<evidence type="ECO:0000256" key="17">
    <source>
        <dbReference type="RuleBase" id="RU000437"/>
    </source>
</evidence>
<dbReference type="UniPathway" id="UPA00940"/>
<dbReference type="Gene3D" id="3.40.50.720">
    <property type="entry name" value="NAD(P)-binding Rossmann-like Domain"/>
    <property type="match status" value="1"/>
</dbReference>
<dbReference type="NCBIfam" id="NF000940">
    <property type="entry name" value="PRK00094.1-2"/>
    <property type="match status" value="1"/>
</dbReference>
<dbReference type="InterPro" id="IPR011128">
    <property type="entry name" value="G3P_DH_NAD-dep_N"/>
</dbReference>
<dbReference type="EC" id="1.1.1.94" evidence="10 13"/>
<dbReference type="Proteomes" id="UP000295443">
    <property type="component" value="Unassembled WGS sequence"/>
</dbReference>
<dbReference type="Pfam" id="PF01210">
    <property type="entry name" value="NAD_Gly3P_dh_N"/>
    <property type="match status" value="1"/>
</dbReference>
<evidence type="ECO:0000313" key="20">
    <source>
        <dbReference type="EMBL" id="TCJ12890.1"/>
    </source>
</evidence>
<evidence type="ECO:0000256" key="1">
    <source>
        <dbReference type="ARBA" id="ARBA00011009"/>
    </source>
</evidence>
<evidence type="ECO:0000256" key="5">
    <source>
        <dbReference type="ARBA" id="ARBA00023027"/>
    </source>
</evidence>
<feature type="binding site" evidence="13">
    <location>
        <position position="272"/>
    </location>
    <ligand>
        <name>NADPH</name>
        <dbReference type="ChEBI" id="CHEBI:57783"/>
    </ligand>
</feature>
<dbReference type="InterPro" id="IPR008927">
    <property type="entry name" value="6-PGluconate_DH-like_C_sf"/>
</dbReference>
<feature type="binding site" evidence="13">
    <location>
        <position position="30"/>
    </location>
    <ligand>
        <name>NADPH</name>
        <dbReference type="ChEBI" id="CHEBI:57783"/>
    </ligand>
</feature>
<dbReference type="GO" id="GO:0006650">
    <property type="term" value="P:glycerophospholipid metabolic process"/>
    <property type="evidence" value="ECO:0007669"/>
    <property type="project" value="UniProtKB-UniRule"/>
</dbReference>
<keyword evidence="8 13" id="KW-1208">Phospholipid metabolism</keyword>
<dbReference type="InterPro" id="IPR006168">
    <property type="entry name" value="G3P_DH_NAD-dep"/>
</dbReference>
<dbReference type="RefSeq" id="WP_131447778.1">
    <property type="nucleotide sequence ID" value="NZ_SJZB01000042.1"/>
</dbReference>
<dbReference type="GO" id="GO:0141153">
    <property type="term" value="F:glycerol-3-phosphate dehydrogenase (NADP+) activity"/>
    <property type="evidence" value="ECO:0007669"/>
    <property type="project" value="RHEA"/>
</dbReference>
<feature type="binding site" evidence="16">
    <location>
        <position position="248"/>
    </location>
    <ligand>
        <name>NAD(+)</name>
        <dbReference type="ChEBI" id="CHEBI:57540"/>
    </ligand>
</feature>
<feature type="binding site" evidence="13">
    <location>
        <position position="274"/>
    </location>
    <ligand>
        <name>NADPH</name>
        <dbReference type="ChEBI" id="CHEBI:57783"/>
    </ligand>
</feature>
<dbReference type="Gene3D" id="1.10.1040.10">
    <property type="entry name" value="N-(1-d-carboxylethyl)-l-norvaline Dehydrogenase, domain 2"/>
    <property type="match status" value="1"/>
</dbReference>
<proteinExistence type="inferred from homology"/>
<comment type="pathway">
    <text evidence="13">Membrane lipid metabolism; glycerophospholipid metabolism.</text>
</comment>
<reference evidence="20 21" key="1">
    <citation type="submission" date="2019-03" db="EMBL/GenBank/DDBJ databases">
        <title>Genome sequence of Thiobacillaceae bacterium LSR1, a sulfur-oxidizing bacterium isolated from freshwater sediment.</title>
        <authorList>
            <person name="Li S."/>
        </authorList>
    </citation>
    <scope>NUCLEOTIDE SEQUENCE [LARGE SCALE GENOMIC DNA]</scope>
    <source>
        <strain evidence="20 21">LSR1</strain>
    </source>
</reference>
<feature type="binding site" evidence="13">
    <location>
        <position position="129"/>
    </location>
    <ligand>
        <name>sn-glycerol 3-phosphate</name>
        <dbReference type="ChEBI" id="CHEBI:57597"/>
    </ligand>
</feature>
<evidence type="ECO:0000256" key="13">
    <source>
        <dbReference type="HAMAP-Rule" id="MF_00394"/>
    </source>
</evidence>
<accession>A0A4R1B5S9</accession>
<comment type="similarity">
    <text evidence="1 13 17">Belongs to the NAD-dependent glycerol-3-phosphate dehydrogenase family.</text>
</comment>
<feature type="binding site" evidence="13">
    <location>
        <position position="131"/>
    </location>
    <ligand>
        <name>sn-glycerol 3-phosphate</name>
        <dbReference type="ChEBI" id="CHEBI:57597"/>
    </ligand>
</feature>
<dbReference type="PIRSF" id="PIRSF000114">
    <property type="entry name" value="Glycerol-3-P_dh"/>
    <property type="match status" value="1"/>
</dbReference>
<evidence type="ECO:0000256" key="6">
    <source>
        <dbReference type="ARBA" id="ARBA00023098"/>
    </source>
</evidence>
<evidence type="ECO:0000256" key="4">
    <source>
        <dbReference type="ARBA" id="ARBA00023002"/>
    </source>
</evidence>
<sequence length="324" mass="34247">MKIAVLGAGAWGTGLAIQLAGAADVVLWTRNPEHAARIAEDGTNARYLPGYALTGLGVTSDLAEAIRAADYLVSAVPTSGFRDLLRQTRGVGTPLVWLCKGFENGTMKLPHQVVAEEWPEREDVAALSGPSFAQEVAAGQPAALTLAAFDGEFARRAAHDLHRPRLRLYSSSDLPGVEVGGAIKNVIAIAAGISDGLGFGLNARAALLTRGLAEISRLGLQLGGRQETFMGLSGMGDLILTCTGDLSRNRRVGLRLAQGESLEGILRELGHVAEGVTTAREVGRLAVKLGVEMPIVEAVRRILDQDLPPREAVAGLLNRELRDE</sequence>
<feature type="binding site" evidence="13">
    <location>
        <position position="11"/>
    </location>
    <ligand>
        <name>NADPH</name>
        <dbReference type="ChEBI" id="CHEBI:57783"/>
    </ligand>
</feature>
<evidence type="ECO:0000256" key="9">
    <source>
        <dbReference type="ARBA" id="ARBA00052716"/>
    </source>
</evidence>
<evidence type="ECO:0000256" key="15">
    <source>
        <dbReference type="PIRSR" id="PIRSR000114-2"/>
    </source>
</evidence>
<name>A0A4R1B5S9_9PROT</name>
<dbReference type="Pfam" id="PF07479">
    <property type="entry name" value="NAD_Gly3P_dh_C"/>
    <property type="match status" value="1"/>
</dbReference>
<dbReference type="SUPFAM" id="SSF51735">
    <property type="entry name" value="NAD(P)-binding Rossmann-fold domains"/>
    <property type="match status" value="1"/>
</dbReference>
<feature type="binding site" evidence="15">
    <location>
        <begin position="248"/>
        <end position="249"/>
    </location>
    <ligand>
        <name>substrate</name>
    </ligand>
</feature>
<feature type="active site" description="Proton acceptor" evidence="13 14">
    <location>
        <position position="184"/>
    </location>
</feature>
<dbReference type="GO" id="GO:0046167">
    <property type="term" value="P:glycerol-3-phosphate biosynthetic process"/>
    <property type="evidence" value="ECO:0007669"/>
    <property type="project" value="UniProtKB-UniRule"/>
</dbReference>
<feature type="binding site" evidence="13">
    <location>
        <position position="249"/>
    </location>
    <ligand>
        <name>sn-glycerol 3-phosphate</name>
        <dbReference type="ChEBI" id="CHEBI:57597"/>
    </ligand>
</feature>
<dbReference type="PANTHER" id="PTHR11728">
    <property type="entry name" value="GLYCEROL-3-PHOSPHATE DEHYDROGENASE"/>
    <property type="match status" value="1"/>
</dbReference>
<comment type="caution">
    <text evidence="13">Lacks conserved residue(s) required for the propagation of feature annotation.</text>
</comment>
<dbReference type="OrthoDB" id="9812273at2"/>
<evidence type="ECO:0000256" key="8">
    <source>
        <dbReference type="ARBA" id="ARBA00023264"/>
    </source>
</evidence>
<dbReference type="FunFam" id="1.10.1040.10:FF:000001">
    <property type="entry name" value="Glycerol-3-phosphate dehydrogenase [NAD(P)+]"/>
    <property type="match status" value="1"/>
</dbReference>
<dbReference type="GO" id="GO:0141152">
    <property type="term" value="F:glycerol-3-phosphate dehydrogenase (NAD+) activity"/>
    <property type="evidence" value="ECO:0007669"/>
    <property type="project" value="RHEA"/>
</dbReference>
<evidence type="ECO:0000256" key="14">
    <source>
        <dbReference type="PIRSR" id="PIRSR000114-1"/>
    </source>
</evidence>
<evidence type="ECO:0000256" key="12">
    <source>
        <dbReference type="ARBA" id="ARBA00080511"/>
    </source>
</evidence>
<feature type="binding site" evidence="13">
    <location>
        <position position="184"/>
    </location>
    <ligand>
        <name>sn-glycerol 3-phosphate</name>
        <dbReference type="ChEBI" id="CHEBI:57597"/>
    </ligand>
</feature>
<organism evidence="20 21">
    <name type="scientific">Parasulfuritortus cantonensis</name>
    <dbReference type="NCBI Taxonomy" id="2528202"/>
    <lineage>
        <taxon>Bacteria</taxon>
        <taxon>Pseudomonadati</taxon>
        <taxon>Pseudomonadota</taxon>
        <taxon>Betaproteobacteria</taxon>
        <taxon>Nitrosomonadales</taxon>
        <taxon>Thiobacillaceae</taxon>
        <taxon>Parasulfuritortus</taxon>
    </lineage>
</organism>
<dbReference type="InterPro" id="IPR013328">
    <property type="entry name" value="6PGD_dom2"/>
</dbReference>
<evidence type="ECO:0000256" key="2">
    <source>
        <dbReference type="ARBA" id="ARBA00022516"/>
    </source>
</evidence>
<feature type="binding site" evidence="16">
    <location>
        <begin position="7"/>
        <end position="12"/>
    </location>
    <ligand>
        <name>NAD(+)</name>
        <dbReference type="ChEBI" id="CHEBI:57540"/>
    </ligand>
</feature>
<dbReference type="GO" id="GO:0008654">
    <property type="term" value="P:phospholipid biosynthetic process"/>
    <property type="evidence" value="ECO:0007669"/>
    <property type="project" value="UniProtKB-KW"/>
</dbReference>
<keyword evidence="13" id="KW-0963">Cytoplasm</keyword>
<feature type="binding site" evidence="13">
    <location>
        <position position="100"/>
    </location>
    <ligand>
        <name>NADPH</name>
        <dbReference type="ChEBI" id="CHEBI:57783"/>
    </ligand>
</feature>
<dbReference type="PROSITE" id="PS00957">
    <property type="entry name" value="NAD_G3PDH"/>
    <property type="match status" value="1"/>
</dbReference>
<feature type="binding site" evidence="13">
    <location>
        <position position="100"/>
    </location>
    <ligand>
        <name>sn-glycerol 3-phosphate</name>
        <dbReference type="ChEBI" id="CHEBI:57597"/>
    </ligand>
</feature>
<comment type="caution">
    <text evidence="20">The sequence shown here is derived from an EMBL/GenBank/DDBJ whole genome shotgun (WGS) entry which is preliminary data.</text>
</comment>
<dbReference type="PANTHER" id="PTHR11728:SF1">
    <property type="entry name" value="GLYCEROL-3-PHOSPHATE DEHYDROGENASE [NAD(+)] 2, CHLOROPLASTIC"/>
    <property type="match status" value="1"/>
</dbReference>
<evidence type="ECO:0000256" key="3">
    <source>
        <dbReference type="ARBA" id="ARBA00022857"/>
    </source>
</evidence>
<keyword evidence="6 13" id="KW-0443">Lipid metabolism</keyword>
<evidence type="ECO:0000313" key="21">
    <source>
        <dbReference type="Proteomes" id="UP000295443"/>
    </source>
</evidence>
<dbReference type="HAMAP" id="MF_00394">
    <property type="entry name" value="NAD_Glyc3P_dehydrog"/>
    <property type="match status" value="1"/>
</dbReference>
<dbReference type="InterPro" id="IPR036291">
    <property type="entry name" value="NAD(P)-bd_dom_sf"/>
</dbReference>
<dbReference type="GO" id="GO:0005975">
    <property type="term" value="P:carbohydrate metabolic process"/>
    <property type="evidence" value="ECO:0007669"/>
    <property type="project" value="InterPro"/>
</dbReference>
<keyword evidence="3 13" id="KW-0521">NADP</keyword>
<feature type="binding site" evidence="13">
    <location>
        <position position="247"/>
    </location>
    <ligand>
        <name>sn-glycerol 3-phosphate</name>
        <dbReference type="ChEBI" id="CHEBI:57597"/>
    </ligand>
</feature>
<dbReference type="GO" id="GO:0005829">
    <property type="term" value="C:cytosol"/>
    <property type="evidence" value="ECO:0007669"/>
    <property type="project" value="TreeGrafter"/>
</dbReference>
<keyword evidence="21" id="KW-1185">Reference proteome</keyword>
<dbReference type="GO" id="GO:0046168">
    <property type="term" value="P:glycerol-3-phosphate catabolic process"/>
    <property type="evidence" value="ECO:0007669"/>
    <property type="project" value="InterPro"/>
</dbReference>
<dbReference type="PRINTS" id="PR00077">
    <property type="entry name" value="GPDHDRGNASE"/>
</dbReference>
<feature type="binding site" evidence="15">
    <location>
        <position position="100"/>
    </location>
    <ligand>
        <name>substrate</name>
    </ligand>
</feature>
<feature type="binding site" evidence="13">
    <location>
        <position position="133"/>
    </location>
    <ligand>
        <name>NADPH</name>
        <dbReference type="ChEBI" id="CHEBI:57783"/>
    </ligand>
</feature>
<feature type="binding site" evidence="13">
    <location>
        <position position="237"/>
    </location>
    <ligand>
        <name>sn-glycerol 3-phosphate</name>
        <dbReference type="ChEBI" id="CHEBI:57597"/>
    </ligand>
</feature>
<dbReference type="NCBIfam" id="NF000942">
    <property type="entry name" value="PRK00094.1-4"/>
    <property type="match status" value="1"/>
</dbReference>
<comment type="catalytic activity">
    <reaction evidence="9">
        <text>sn-glycerol 3-phosphate + NADP(+) = dihydroxyacetone phosphate + NADPH + H(+)</text>
        <dbReference type="Rhea" id="RHEA:11096"/>
        <dbReference type="ChEBI" id="CHEBI:15378"/>
        <dbReference type="ChEBI" id="CHEBI:57597"/>
        <dbReference type="ChEBI" id="CHEBI:57642"/>
        <dbReference type="ChEBI" id="CHEBI:57783"/>
        <dbReference type="ChEBI" id="CHEBI:58349"/>
        <dbReference type="EC" id="1.1.1.94"/>
    </reaction>
    <physiologicalReaction direction="right-to-left" evidence="9">
        <dbReference type="Rhea" id="RHEA:11098"/>
    </physiologicalReaction>
</comment>
<dbReference type="InterPro" id="IPR006109">
    <property type="entry name" value="G3P_DH_NAD-dep_C"/>
</dbReference>
<protein>
    <recommendedName>
        <fullName evidence="11 13">Glycerol-3-phosphate dehydrogenase [NAD(P)+]</fullName>
        <ecNumber evidence="10 13">1.1.1.94</ecNumber>
    </recommendedName>
    <alternativeName>
        <fullName evidence="13">NAD(P)(+)-dependent glycerol-3-phosphate dehydrogenase</fullName>
    </alternativeName>
    <alternativeName>
        <fullName evidence="12 13">NAD(P)H-dependent dihydroxyacetone-phosphate reductase</fullName>
    </alternativeName>
</protein>
<evidence type="ECO:0000256" key="7">
    <source>
        <dbReference type="ARBA" id="ARBA00023209"/>
    </source>
</evidence>
<keyword evidence="5 13" id="KW-0520">NAD</keyword>
<evidence type="ECO:0000259" key="18">
    <source>
        <dbReference type="Pfam" id="PF01210"/>
    </source>
</evidence>